<dbReference type="Proteomes" id="UP001341281">
    <property type="component" value="Chromosome 07"/>
</dbReference>
<organism evidence="2 3">
    <name type="scientific">Paspalum notatum var. saurae</name>
    <dbReference type="NCBI Taxonomy" id="547442"/>
    <lineage>
        <taxon>Eukaryota</taxon>
        <taxon>Viridiplantae</taxon>
        <taxon>Streptophyta</taxon>
        <taxon>Embryophyta</taxon>
        <taxon>Tracheophyta</taxon>
        <taxon>Spermatophyta</taxon>
        <taxon>Magnoliopsida</taxon>
        <taxon>Liliopsida</taxon>
        <taxon>Poales</taxon>
        <taxon>Poaceae</taxon>
        <taxon>PACMAD clade</taxon>
        <taxon>Panicoideae</taxon>
        <taxon>Andropogonodae</taxon>
        <taxon>Paspaleae</taxon>
        <taxon>Paspalinae</taxon>
        <taxon>Paspalum</taxon>
    </lineage>
</organism>
<keyword evidence="1" id="KW-0472">Membrane</keyword>
<dbReference type="EMBL" id="CP144751">
    <property type="protein sequence ID" value="WVZ85909.1"/>
    <property type="molecule type" value="Genomic_DNA"/>
</dbReference>
<dbReference type="AlphaFoldDB" id="A0AAQ3U6Q9"/>
<evidence type="ECO:0000256" key="1">
    <source>
        <dbReference type="SAM" id="Phobius"/>
    </source>
</evidence>
<proteinExistence type="predicted"/>
<protein>
    <submittedName>
        <fullName evidence="2">Uncharacterized protein</fullName>
    </submittedName>
</protein>
<gene>
    <name evidence="2" type="ORF">U9M48_032767</name>
</gene>
<evidence type="ECO:0000313" key="2">
    <source>
        <dbReference type="EMBL" id="WVZ85909.1"/>
    </source>
</evidence>
<evidence type="ECO:0000313" key="3">
    <source>
        <dbReference type="Proteomes" id="UP001341281"/>
    </source>
</evidence>
<reference evidence="2 3" key="1">
    <citation type="submission" date="2024-02" db="EMBL/GenBank/DDBJ databases">
        <title>High-quality chromosome-scale genome assembly of Pensacola bahiagrass (Paspalum notatum Flugge var. saurae).</title>
        <authorList>
            <person name="Vega J.M."/>
            <person name="Podio M."/>
            <person name="Orjuela J."/>
            <person name="Siena L.A."/>
            <person name="Pessino S.C."/>
            <person name="Combes M.C."/>
            <person name="Mariac C."/>
            <person name="Albertini E."/>
            <person name="Pupilli F."/>
            <person name="Ortiz J.P.A."/>
            <person name="Leblanc O."/>
        </authorList>
    </citation>
    <scope>NUCLEOTIDE SEQUENCE [LARGE SCALE GENOMIC DNA]</scope>
    <source>
        <strain evidence="2">R1</strain>
        <tissue evidence="2">Leaf</tissue>
    </source>
</reference>
<feature type="transmembrane region" description="Helical" evidence="1">
    <location>
        <begin position="20"/>
        <end position="41"/>
    </location>
</feature>
<keyword evidence="1" id="KW-1133">Transmembrane helix</keyword>
<accession>A0AAQ3U6Q9</accession>
<keyword evidence="1" id="KW-0812">Transmembrane</keyword>
<keyword evidence="3" id="KW-1185">Reference proteome</keyword>
<name>A0AAQ3U6Q9_PASNO</name>
<sequence>MPGGAFLLNSGGGMADYGGGITVPVVVTCLMAASGGLIFGYDIGISGAPSPPPCARLWLDGHVP</sequence>